<feature type="compositionally biased region" description="Polar residues" evidence="2">
    <location>
        <begin position="283"/>
        <end position="312"/>
    </location>
</feature>
<feature type="compositionally biased region" description="Low complexity" evidence="2">
    <location>
        <begin position="368"/>
        <end position="380"/>
    </location>
</feature>
<proteinExistence type="predicted"/>
<protein>
    <submittedName>
        <fullName evidence="3">Uncharacterized protein</fullName>
    </submittedName>
</protein>
<dbReference type="AlphaFoldDB" id="A0A409Y3P7"/>
<feature type="coiled-coil region" evidence="1">
    <location>
        <begin position="529"/>
        <end position="556"/>
    </location>
</feature>
<name>A0A409Y3P7_9AGAR</name>
<keyword evidence="1" id="KW-0175">Coiled coil</keyword>
<feature type="region of interest" description="Disordered" evidence="2">
    <location>
        <begin position="283"/>
        <end position="395"/>
    </location>
</feature>
<accession>A0A409Y3P7</accession>
<sequence>MHEGRGYIESLRLQSNESDVVRYSIYYNKAATYSKPWTEANLAPQASDLHTLILILAVSLPRTPQKLICLRPSAGRGSVNVTILCAACPNLQLCIAPKAGAVVVPISISVPIVFPTPVRLIFVNVTFEQQSNRQWEGLQSANLHITHTQLLLPHNILPSYVFNPCRCSLLATICRAMEWSITSPSAHRPHNLVTLPEYATPAPLLRLSDTDLFIAVNINLSTYVSPPSDSATVTFVEQYGRQWSCLRPAQVLTIVLFVPPEDSVRITFTASVASMQQYDRQYSQTRSAQVSATHTPVPQSQPKSNSQHNGLTDGQLRCLSPSSSGHSLQSTLVSQFPPVLPAPSDPLPYSMSTDNGLPRNRTTPLPPSRSGRSSTRTAPPNLRSPSGSGQRSKLFLSPTAVKFTPKTKTPISKSRKYIVHPSRLIKSAHLNRFPFKTPESLGAAREPEQRLATLEYRGHQDIHMWELETARNSAQYMLTVKELEEHSLLLDAMRKGMDFASLDIDTGVSVAAAAKETLVAEEALLSSKLEVCKWQARILADELEELRARVRDADYQLSYLQRTAADDAQDSNHNISEGPVKIEDGD</sequence>
<organism evidence="3 4">
    <name type="scientific">Gymnopilus dilepis</name>
    <dbReference type="NCBI Taxonomy" id="231916"/>
    <lineage>
        <taxon>Eukaryota</taxon>
        <taxon>Fungi</taxon>
        <taxon>Dikarya</taxon>
        <taxon>Basidiomycota</taxon>
        <taxon>Agaricomycotina</taxon>
        <taxon>Agaricomycetes</taxon>
        <taxon>Agaricomycetidae</taxon>
        <taxon>Agaricales</taxon>
        <taxon>Agaricineae</taxon>
        <taxon>Hymenogastraceae</taxon>
        <taxon>Gymnopilus</taxon>
    </lineage>
</organism>
<feature type="compositionally biased region" description="Low complexity" evidence="2">
    <location>
        <begin position="316"/>
        <end position="334"/>
    </location>
</feature>
<evidence type="ECO:0000313" key="4">
    <source>
        <dbReference type="Proteomes" id="UP000284706"/>
    </source>
</evidence>
<evidence type="ECO:0000256" key="2">
    <source>
        <dbReference type="SAM" id="MobiDB-lite"/>
    </source>
</evidence>
<dbReference type="Proteomes" id="UP000284706">
    <property type="component" value="Unassembled WGS sequence"/>
</dbReference>
<gene>
    <name evidence="3" type="ORF">CVT26_002356</name>
</gene>
<evidence type="ECO:0000313" key="3">
    <source>
        <dbReference type="EMBL" id="PPQ97571.1"/>
    </source>
</evidence>
<reference evidence="3 4" key="1">
    <citation type="journal article" date="2018" name="Evol. Lett.">
        <title>Horizontal gene cluster transfer increased hallucinogenic mushroom diversity.</title>
        <authorList>
            <person name="Reynolds H.T."/>
            <person name="Vijayakumar V."/>
            <person name="Gluck-Thaler E."/>
            <person name="Korotkin H.B."/>
            <person name="Matheny P.B."/>
            <person name="Slot J.C."/>
        </authorList>
    </citation>
    <scope>NUCLEOTIDE SEQUENCE [LARGE SCALE GENOMIC DNA]</scope>
    <source>
        <strain evidence="3 4">SRW20</strain>
    </source>
</reference>
<dbReference type="InParanoid" id="A0A409Y3P7"/>
<keyword evidence="4" id="KW-1185">Reference proteome</keyword>
<dbReference type="EMBL" id="NHYE01001226">
    <property type="protein sequence ID" value="PPQ97571.1"/>
    <property type="molecule type" value="Genomic_DNA"/>
</dbReference>
<evidence type="ECO:0000256" key="1">
    <source>
        <dbReference type="SAM" id="Coils"/>
    </source>
</evidence>
<comment type="caution">
    <text evidence="3">The sequence shown here is derived from an EMBL/GenBank/DDBJ whole genome shotgun (WGS) entry which is preliminary data.</text>
</comment>